<organism evidence="1 2">
    <name type="scientific">Caerostris darwini</name>
    <dbReference type="NCBI Taxonomy" id="1538125"/>
    <lineage>
        <taxon>Eukaryota</taxon>
        <taxon>Metazoa</taxon>
        <taxon>Ecdysozoa</taxon>
        <taxon>Arthropoda</taxon>
        <taxon>Chelicerata</taxon>
        <taxon>Arachnida</taxon>
        <taxon>Araneae</taxon>
        <taxon>Araneomorphae</taxon>
        <taxon>Entelegynae</taxon>
        <taxon>Araneoidea</taxon>
        <taxon>Araneidae</taxon>
        <taxon>Caerostris</taxon>
    </lineage>
</organism>
<protein>
    <submittedName>
        <fullName evidence="1">Uncharacterized protein</fullName>
    </submittedName>
</protein>
<reference evidence="1 2" key="1">
    <citation type="submission" date="2021-06" db="EMBL/GenBank/DDBJ databases">
        <title>Caerostris darwini draft genome.</title>
        <authorList>
            <person name="Kono N."/>
            <person name="Arakawa K."/>
        </authorList>
    </citation>
    <scope>NUCLEOTIDE SEQUENCE [LARGE SCALE GENOMIC DNA]</scope>
</reference>
<evidence type="ECO:0000313" key="1">
    <source>
        <dbReference type="EMBL" id="GIY25086.1"/>
    </source>
</evidence>
<keyword evidence="2" id="KW-1185">Reference proteome</keyword>
<dbReference type="EMBL" id="BPLQ01006772">
    <property type="protein sequence ID" value="GIY25086.1"/>
    <property type="molecule type" value="Genomic_DNA"/>
</dbReference>
<name>A0AAV4RW70_9ARAC</name>
<proteinExistence type="predicted"/>
<evidence type="ECO:0000313" key="2">
    <source>
        <dbReference type="Proteomes" id="UP001054837"/>
    </source>
</evidence>
<dbReference type="Proteomes" id="UP001054837">
    <property type="component" value="Unassembled WGS sequence"/>
</dbReference>
<dbReference type="AlphaFoldDB" id="A0AAV4RW70"/>
<sequence length="68" mass="7774">MIFGIPALKFPIFPGLWVLHPFGHLCHRGHHNGSVEFILLQHSCCISLCLPLRRSSCLLRLEVIEQEI</sequence>
<comment type="caution">
    <text evidence="1">The sequence shown here is derived from an EMBL/GenBank/DDBJ whole genome shotgun (WGS) entry which is preliminary data.</text>
</comment>
<accession>A0AAV4RW70</accession>
<gene>
    <name evidence="1" type="ORF">CDAR_378471</name>
</gene>